<organism evidence="6 7">
    <name type="scientific">Pontibacter aydingkolensis</name>
    <dbReference type="NCBI Taxonomy" id="1911536"/>
    <lineage>
        <taxon>Bacteria</taxon>
        <taxon>Pseudomonadati</taxon>
        <taxon>Bacteroidota</taxon>
        <taxon>Cytophagia</taxon>
        <taxon>Cytophagales</taxon>
        <taxon>Hymenobacteraceae</taxon>
        <taxon>Pontibacter</taxon>
    </lineage>
</organism>
<accession>A0ABS7CWZ2</accession>
<dbReference type="SUPFAM" id="SSF53383">
    <property type="entry name" value="PLP-dependent transferases"/>
    <property type="match status" value="1"/>
</dbReference>
<evidence type="ECO:0000256" key="2">
    <source>
        <dbReference type="ARBA" id="ARBA00022576"/>
    </source>
</evidence>
<dbReference type="Pfam" id="PF00155">
    <property type="entry name" value="Aminotran_1_2"/>
    <property type="match status" value="1"/>
</dbReference>
<dbReference type="Gene3D" id="3.90.1150.10">
    <property type="entry name" value="Aspartate Aminotransferase, domain 1"/>
    <property type="match status" value="1"/>
</dbReference>
<comment type="cofactor">
    <cofactor evidence="1 4">
        <name>pyridoxal 5'-phosphate</name>
        <dbReference type="ChEBI" id="CHEBI:597326"/>
    </cofactor>
</comment>
<reference evidence="6 7" key="1">
    <citation type="journal article" date="2016" name="Int. J. Syst. Evol. Microbiol.">
        <title>Pontibacter aydingkolensis sp. nov., isolated from soil of a salt lake.</title>
        <authorList>
            <person name="Osman G."/>
            <person name="Zhang T."/>
            <person name="Lou K."/>
            <person name="Gao Y."/>
            <person name="Chang W."/>
            <person name="Lin Q."/>
            <person name="Yang H.M."/>
            <person name="Huo X.D."/>
            <person name="Wang N."/>
        </authorList>
    </citation>
    <scope>NUCLEOTIDE SEQUENCE [LARGE SCALE GENOMIC DNA]</scope>
    <source>
        <strain evidence="6 7">KACC 19255</strain>
    </source>
</reference>
<keyword evidence="2 4" id="KW-0032">Aminotransferase</keyword>
<evidence type="ECO:0000256" key="3">
    <source>
        <dbReference type="ARBA" id="ARBA00022679"/>
    </source>
</evidence>
<proteinExistence type="inferred from homology"/>
<comment type="similarity">
    <text evidence="4">Belongs to the class-I pyridoxal-phosphate-dependent aminotransferase family.</text>
</comment>
<dbReference type="PANTHER" id="PTHR42832">
    <property type="entry name" value="AMINO ACID AMINOTRANSFERASE"/>
    <property type="match status" value="1"/>
</dbReference>
<evidence type="ECO:0000259" key="5">
    <source>
        <dbReference type="Pfam" id="PF00155"/>
    </source>
</evidence>
<keyword evidence="7" id="KW-1185">Reference proteome</keyword>
<dbReference type="Gene3D" id="3.40.640.10">
    <property type="entry name" value="Type I PLP-dependent aspartate aminotransferase-like (Major domain)"/>
    <property type="match status" value="1"/>
</dbReference>
<evidence type="ECO:0000313" key="7">
    <source>
        <dbReference type="Proteomes" id="UP000813018"/>
    </source>
</evidence>
<dbReference type="GO" id="GO:0008483">
    <property type="term" value="F:transaminase activity"/>
    <property type="evidence" value="ECO:0007669"/>
    <property type="project" value="UniProtKB-KW"/>
</dbReference>
<dbReference type="InterPro" id="IPR004838">
    <property type="entry name" value="NHTrfase_class1_PyrdxlP-BS"/>
</dbReference>
<dbReference type="InterPro" id="IPR015422">
    <property type="entry name" value="PyrdxlP-dep_Trfase_small"/>
</dbReference>
<evidence type="ECO:0000256" key="4">
    <source>
        <dbReference type="RuleBase" id="RU000481"/>
    </source>
</evidence>
<comment type="caution">
    <text evidence="6">The sequence shown here is derived from an EMBL/GenBank/DDBJ whole genome shotgun (WGS) entry which is preliminary data.</text>
</comment>
<name>A0ABS7CWZ2_9BACT</name>
<dbReference type="RefSeq" id="WP_219878271.1">
    <property type="nucleotide sequence ID" value="NZ_JAHYXK010000014.1"/>
</dbReference>
<dbReference type="PANTHER" id="PTHR42832:SF3">
    <property type="entry name" value="L-GLUTAMINE--4-(METHYLSULFANYL)-2-OXOBUTANOATE AMINOTRANSFERASE"/>
    <property type="match status" value="1"/>
</dbReference>
<dbReference type="PROSITE" id="PS00105">
    <property type="entry name" value="AA_TRANSFER_CLASS_1"/>
    <property type="match status" value="1"/>
</dbReference>
<evidence type="ECO:0000256" key="1">
    <source>
        <dbReference type="ARBA" id="ARBA00001933"/>
    </source>
</evidence>
<evidence type="ECO:0000313" key="6">
    <source>
        <dbReference type="EMBL" id="MBW7468396.1"/>
    </source>
</evidence>
<keyword evidence="3 4" id="KW-0808">Transferase</keyword>
<dbReference type="EMBL" id="JAHYXK010000014">
    <property type="protein sequence ID" value="MBW7468396.1"/>
    <property type="molecule type" value="Genomic_DNA"/>
</dbReference>
<dbReference type="CDD" id="cd00609">
    <property type="entry name" value="AAT_like"/>
    <property type="match status" value="1"/>
</dbReference>
<dbReference type="EC" id="2.6.1.-" evidence="4"/>
<protein>
    <recommendedName>
        <fullName evidence="4">Aminotransferase</fullName>
        <ecNumber evidence="4">2.6.1.-</ecNumber>
    </recommendedName>
</protein>
<feature type="domain" description="Aminotransferase class I/classII large" evidence="5">
    <location>
        <begin position="32"/>
        <end position="381"/>
    </location>
</feature>
<dbReference type="InterPro" id="IPR015424">
    <property type="entry name" value="PyrdxlP-dep_Trfase"/>
</dbReference>
<dbReference type="InterPro" id="IPR015421">
    <property type="entry name" value="PyrdxlP-dep_Trfase_major"/>
</dbReference>
<sequence>MITIAKRLQHIEEYYFSRKLGEIAQLNAAGYDIINLGIGSPDMAPPQDAVEVLCAAANNKKGHGYQSYKGTPALRKAFSEWYAKYYTVALDPDTEVLPLMGSKEGISYISNTYVNEGDEVLVPNPGYPAYAAATRIAGGVVRYYDLTEEKDWLPDLEALQDQDLSKVKLMWVNYPHMPTGAKGTAQAMDGLVNFAERNNILLCHDNPYSFILNDTPLSIFSERGISEYVLELNSLSKSHNMAGWRVGMVAGHRSHINNILIAKSNVDSGMFLGTQMAAVEALKQPREWYDTLNNVYKERRDIVWQMMDELNCTFNKEQVGLFVWGKVSDEVKDVAQLVDDILYKAGVFITPGFIFGSNGDRYIRISLCSETERLSAALERIKEFKNININQA</sequence>
<dbReference type="InterPro" id="IPR050881">
    <property type="entry name" value="LL-DAP_aminotransferase"/>
</dbReference>
<dbReference type="Proteomes" id="UP000813018">
    <property type="component" value="Unassembled WGS sequence"/>
</dbReference>
<gene>
    <name evidence="6" type="ORF">K0O23_15070</name>
</gene>
<dbReference type="InterPro" id="IPR004839">
    <property type="entry name" value="Aminotransferase_I/II_large"/>
</dbReference>